<evidence type="ECO:0000256" key="2">
    <source>
        <dbReference type="ARBA" id="ARBA00022737"/>
    </source>
</evidence>
<dbReference type="SUPFAM" id="SSF51445">
    <property type="entry name" value="(Trans)glycosidases"/>
    <property type="match status" value="1"/>
</dbReference>
<sequence length="588" mass="67945">MEKGIILVRKMFLVMMSLVLFAINIEFTHSAEIGRYVNYAESLKNLGLFWGTNNGFELTRNSTRAEAAAMLVRLLGAESEAFSNIKAHPFKDVPQWADPYIGFLYNEGLTVGISDINYGSQQMISASEYTTFLLRALGYSDRDGDFYWKDSLEFAQSIHMVSVEEANSIKGLNGFTRDYMVKFSYNSLYTLGKDSNEFLIDSLYKKGAISNNTENEKREFNIDNEMRAVWISYLDLQPIFRSNGKDGFTQEVRMMYKNIKDLGLNTVIVQVRPFGDAIYPSSYFPWSHIITGEEGKDPGYDPLSILVKEAHNQGLKIEAWLNPYRLRSNKSALSNNNIGLKWLNDGSNRAIQIKEGIFFNPGSKDAQNLIVEGIKEIIKKYDVDGIHFDDYFYPSIDLSYDYNDFQEYLAAGGTLSQGEWRRENVNSLIRGVYKVIKEINPNISFGISPQNDIQKNYDQLYIDIEKWVNTPGYIDYIVPQIYFGFEHSKYPFEIEVKEWNHFMKNSNVRLYIGLSAYKIGIEDKWAGSAKLEWTTELEMLKRMVMMSRENINYDGFMIFRYDSLWKPGRGVREMVENERIALRTILTF</sequence>
<evidence type="ECO:0000256" key="1">
    <source>
        <dbReference type="ARBA" id="ARBA00022729"/>
    </source>
</evidence>
<dbReference type="Proteomes" id="UP000294902">
    <property type="component" value="Unassembled WGS sequence"/>
</dbReference>
<proteinExistence type="predicted"/>
<dbReference type="Pfam" id="PF02638">
    <property type="entry name" value="GHL10"/>
    <property type="match status" value="1"/>
</dbReference>
<dbReference type="RefSeq" id="WP_132251004.1">
    <property type="nucleotide sequence ID" value="NZ_SMAL01000003.1"/>
</dbReference>
<accession>A0A4R3MQC3</accession>
<dbReference type="InterPro" id="IPR003790">
    <property type="entry name" value="GHL10"/>
</dbReference>
<keyword evidence="4" id="KW-0449">Lipoprotein</keyword>
<name>A0A4R3MQC3_9FIRM</name>
<feature type="domain" description="SLH" evidence="3">
    <location>
        <begin position="84"/>
        <end position="147"/>
    </location>
</feature>
<evidence type="ECO:0000259" key="3">
    <source>
        <dbReference type="PROSITE" id="PS51272"/>
    </source>
</evidence>
<evidence type="ECO:0000313" key="4">
    <source>
        <dbReference type="EMBL" id="TCT15371.1"/>
    </source>
</evidence>
<dbReference type="InterPro" id="IPR001119">
    <property type="entry name" value="SLH_dom"/>
</dbReference>
<dbReference type="PANTHER" id="PTHR43405">
    <property type="entry name" value="GLYCOSYL HYDROLASE DIGH"/>
    <property type="match status" value="1"/>
</dbReference>
<dbReference type="InterPro" id="IPR052177">
    <property type="entry name" value="Divisome_Glycosyl_Hydrolase"/>
</dbReference>
<dbReference type="PANTHER" id="PTHR43405:SF1">
    <property type="entry name" value="GLYCOSYL HYDROLASE DIGH"/>
    <property type="match status" value="1"/>
</dbReference>
<dbReference type="OrthoDB" id="43070at2"/>
<keyword evidence="1" id="KW-0732">Signal</keyword>
<evidence type="ECO:0000313" key="5">
    <source>
        <dbReference type="Proteomes" id="UP000294902"/>
    </source>
</evidence>
<dbReference type="EMBL" id="SMAL01000003">
    <property type="protein sequence ID" value="TCT15371.1"/>
    <property type="molecule type" value="Genomic_DNA"/>
</dbReference>
<protein>
    <submittedName>
        <fullName evidence="4">Uncharacterized lipoprotein YddW (UPF0748 family)</fullName>
    </submittedName>
</protein>
<comment type="caution">
    <text evidence="4">The sequence shown here is derived from an EMBL/GenBank/DDBJ whole genome shotgun (WGS) entry which is preliminary data.</text>
</comment>
<dbReference type="PROSITE" id="PS51272">
    <property type="entry name" value="SLH"/>
    <property type="match status" value="1"/>
</dbReference>
<reference evidence="4 5" key="1">
    <citation type="submission" date="2019-03" db="EMBL/GenBank/DDBJ databases">
        <title>Genomic Encyclopedia of Type Strains, Phase IV (KMG-IV): sequencing the most valuable type-strain genomes for metagenomic binning, comparative biology and taxonomic classification.</title>
        <authorList>
            <person name="Goeker M."/>
        </authorList>
    </citation>
    <scope>NUCLEOTIDE SEQUENCE [LARGE SCALE GENOMIC DNA]</scope>
    <source>
        <strain evidence="4 5">DSM 24629</strain>
    </source>
</reference>
<gene>
    <name evidence="4" type="ORF">EDC18_10376</name>
</gene>
<dbReference type="AlphaFoldDB" id="A0A4R3MQC3"/>
<keyword evidence="2" id="KW-0677">Repeat</keyword>
<dbReference type="Gene3D" id="3.20.20.80">
    <property type="entry name" value="Glycosidases"/>
    <property type="match status" value="1"/>
</dbReference>
<keyword evidence="5" id="KW-1185">Reference proteome</keyword>
<organism evidence="4 5">
    <name type="scientific">Natranaerovirga pectinivora</name>
    <dbReference type="NCBI Taxonomy" id="682400"/>
    <lineage>
        <taxon>Bacteria</taxon>
        <taxon>Bacillati</taxon>
        <taxon>Bacillota</taxon>
        <taxon>Clostridia</taxon>
        <taxon>Lachnospirales</taxon>
        <taxon>Natranaerovirgaceae</taxon>
        <taxon>Natranaerovirga</taxon>
    </lineage>
</organism>
<dbReference type="InterPro" id="IPR017853">
    <property type="entry name" value="GH"/>
</dbReference>